<evidence type="ECO:0000313" key="1">
    <source>
        <dbReference type="EMBL" id="HIQ61939.1"/>
    </source>
</evidence>
<evidence type="ECO:0000313" key="2">
    <source>
        <dbReference type="Proteomes" id="UP000886879"/>
    </source>
</evidence>
<name>A0A9D1CIS1_9FIRM</name>
<gene>
    <name evidence="1" type="ORF">IAD31_10180</name>
</gene>
<reference evidence="1" key="2">
    <citation type="journal article" date="2021" name="PeerJ">
        <title>Extensive microbial diversity within the chicken gut microbiome revealed by metagenomics and culture.</title>
        <authorList>
            <person name="Gilroy R."/>
            <person name="Ravi A."/>
            <person name="Getino M."/>
            <person name="Pursley I."/>
            <person name="Horton D.L."/>
            <person name="Alikhan N.F."/>
            <person name="Baker D."/>
            <person name="Gharbi K."/>
            <person name="Hall N."/>
            <person name="Watson M."/>
            <person name="Adriaenssens E.M."/>
            <person name="Foster-Nyarko E."/>
            <person name="Jarju S."/>
            <person name="Secka A."/>
            <person name="Antonio M."/>
            <person name="Oren A."/>
            <person name="Chaudhuri R.R."/>
            <person name="La Ragione R."/>
            <person name="Hildebrand F."/>
            <person name="Pallen M.J."/>
        </authorList>
    </citation>
    <scope>NUCLEOTIDE SEQUENCE</scope>
    <source>
        <strain evidence="1">ChiGjej2B2-12916</strain>
    </source>
</reference>
<accession>A0A9D1CIS1</accession>
<dbReference type="Proteomes" id="UP000886879">
    <property type="component" value="Unassembled WGS sequence"/>
</dbReference>
<organism evidence="1 2">
    <name type="scientific">Candidatus Enterenecus faecium</name>
    <dbReference type="NCBI Taxonomy" id="2840780"/>
    <lineage>
        <taxon>Bacteria</taxon>
        <taxon>Bacillati</taxon>
        <taxon>Bacillota</taxon>
        <taxon>Clostridia</taxon>
        <taxon>Eubacteriales</taxon>
        <taxon>Candidatus Enterenecus</taxon>
    </lineage>
</organism>
<protein>
    <submittedName>
        <fullName evidence="1">Uncharacterized protein</fullName>
    </submittedName>
</protein>
<comment type="caution">
    <text evidence="1">The sequence shown here is derived from an EMBL/GenBank/DDBJ whole genome shotgun (WGS) entry which is preliminary data.</text>
</comment>
<proteinExistence type="predicted"/>
<sequence length="70" mass="7930">MLEHKNTNVMNTKVSVEKVDLLHFDPFNPNGHCCCGEHGGHHCCGKHHHNHDNRPDEISDLCRMDAITDS</sequence>
<dbReference type="EMBL" id="DVFO01000107">
    <property type="protein sequence ID" value="HIQ61939.1"/>
    <property type="molecule type" value="Genomic_DNA"/>
</dbReference>
<dbReference type="AlphaFoldDB" id="A0A9D1CIS1"/>
<reference evidence="1" key="1">
    <citation type="submission" date="2020-10" db="EMBL/GenBank/DDBJ databases">
        <authorList>
            <person name="Gilroy R."/>
        </authorList>
    </citation>
    <scope>NUCLEOTIDE SEQUENCE</scope>
    <source>
        <strain evidence="1">ChiGjej2B2-12916</strain>
    </source>
</reference>